<comment type="catalytic activity">
    <reaction evidence="6 7">
        <text>(2S)-2-hydroxy-3-oxobutyl phosphate + 5-amino-6-(D-ribitylamino)uracil = 6,7-dimethyl-8-(1-D-ribityl)lumazine + phosphate + 2 H2O + H(+)</text>
        <dbReference type="Rhea" id="RHEA:26152"/>
        <dbReference type="ChEBI" id="CHEBI:15377"/>
        <dbReference type="ChEBI" id="CHEBI:15378"/>
        <dbReference type="ChEBI" id="CHEBI:15934"/>
        <dbReference type="ChEBI" id="CHEBI:43474"/>
        <dbReference type="ChEBI" id="CHEBI:58201"/>
        <dbReference type="ChEBI" id="CHEBI:58830"/>
        <dbReference type="EC" id="2.5.1.78"/>
    </reaction>
</comment>
<keyword evidence="5 7" id="KW-0808">Transferase</keyword>
<feature type="region of interest" description="Disordered" evidence="8">
    <location>
        <begin position="1"/>
        <end position="25"/>
    </location>
</feature>
<dbReference type="EMBL" id="HBGE01079620">
    <property type="protein sequence ID" value="CAD9170801.1"/>
    <property type="molecule type" value="Transcribed_RNA"/>
</dbReference>
<proteinExistence type="inferred from homology"/>
<dbReference type="CDD" id="cd09209">
    <property type="entry name" value="Lumazine_synthase-I"/>
    <property type="match status" value="1"/>
</dbReference>
<dbReference type="HAMAP" id="MF_00178">
    <property type="entry name" value="Lumazine_synth"/>
    <property type="match status" value="1"/>
</dbReference>
<gene>
    <name evidence="9" type="ORF">ACAT0790_LOCUS47570</name>
</gene>
<dbReference type="GO" id="GO:0000906">
    <property type="term" value="F:6,7-dimethyl-8-ribityllumazine synthase activity"/>
    <property type="evidence" value="ECO:0007669"/>
    <property type="project" value="UniProtKB-EC"/>
</dbReference>
<dbReference type="EC" id="2.5.1.78" evidence="3 7"/>
<dbReference type="PANTHER" id="PTHR21058">
    <property type="entry name" value="6,7-DIMETHYL-8-RIBITYLLUMAZINE SYNTHASE DMRL SYNTHASE LUMAZINE SYNTHASE"/>
    <property type="match status" value="1"/>
</dbReference>
<name>A0A7S1RN93_ALECA</name>
<comment type="similarity">
    <text evidence="2 7">Belongs to the DMRL synthase family.</text>
</comment>
<sequence>MAESDETKKRKVSNAPNPDGTQTIRGLDLPAFDGSGLRIGIVVARWNSVVTDALVDGCVEAMKSCSVTDIVIEKVAGSYEVPCAAQVLLETKRFDGVICIGCLVKGETMHFEYICEAVTQGIMNLNLTYKTPVVYGILSVLTEEQAKARCGLGGDGHNSGKDWGITAVESCLLKRKYAAESS</sequence>
<dbReference type="GO" id="GO:0009349">
    <property type="term" value="C:riboflavin synthase complex"/>
    <property type="evidence" value="ECO:0007669"/>
    <property type="project" value="UniProtKB-UniRule"/>
</dbReference>
<evidence type="ECO:0000256" key="5">
    <source>
        <dbReference type="ARBA" id="ARBA00022679"/>
    </source>
</evidence>
<dbReference type="InterPro" id="IPR036467">
    <property type="entry name" value="LS/RS_sf"/>
</dbReference>
<evidence type="ECO:0000256" key="1">
    <source>
        <dbReference type="ARBA" id="ARBA00004917"/>
    </source>
</evidence>
<evidence type="ECO:0000256" key="6">
    <source>
        <dbReference type="ARBA" id="ARBA00048785"/>
    </source>
</evidence>
<dbReference type="NCBIfam" id="TIGR00114">
    <property type="entry name" value="lumazine-synth"/>
    <property type="match status" value="1"/>
</dbReference>
<dbReference type="Pfam" id="PF00885">
    <property type="entry name" value="DMRL_synthase"/>
    <property type="match status" value="1"/>
</dbReference>
<evidence type="ECO:0000256" key="8">
    <source>
        <dbReference type="SAM" id="MobiDB-lite"/>
    </source>
</evidence>
<dbReference type="PANTHER" id="PTHR21058:SF0">
    <property type="entry name" value="6,7-DIMETHYL-8-RIBITYLLUMAZINE SYNTHASE"/>
    <property type="match status" value="1"/>
</dbReference>
<accession>A0A7S1RN93</accession>
<evidence type="ECO:0000256" key="2">
    <source>
        <dbReference type="ARBA" id="ARBA00007424"/>
    </source>
</evidence>
<dbReference type="UniPathway" id="UPA00275">
    <property type="reaction ID" value="UER00404"/>
</dbReference>
<dbReference type="SUPFAM" id="SSF52121">
    <property type="entry name" value="Lumazine synthase"/>
    <property type="match status" value="1"/>
</dbReference>
<dbReference type="GO" id="GO:0009231">
    <property type="term" value="P:riboflavin biosynthetic process"/>
    <property type="evidence" value="ECO:0007669"/>
    <property type="project" value="UniProtKB-UniPathway"/>
</dbReference>
<evidence type="ECO:0000256" key="3">
    <source>
        <dbReference type="ARBA" id="ARBA00012664"/>
    </source>
</evidence>
<comment type="pathway">
    <text evidence="1 7">Cofactor biosynthesis; riboflavin biosynthesis; riboflavin from 2-hydroxy-3-oxobutyl phosphate and 5-amino-6-(D-ribitylamino)uracil: step 1/2.</text>
</comment>
<organism evidence="9">
    <name type="scientific">Alexandrium catenella</name>
    <name type="common">Red tide dinoflagellate</name>
    <name type="synonym">Gonyaulax catenella</name>
    <dbReference type="NCBI Taxonomy" id="2925"/>
    <lineage>
        <taxon>Eukaryota</taxon>
        <taxon>Sar</taxon>
        <taxon>Alveolata</taxon>
        <taxon>Dinophyceae</taxon>
        <taxon>Gonyaulacales</taxon>
        <taxon>Pyrocystaceae</taxon>
        <taxon>Alexandrium</taxon>
    </lineage>
</organism>
<dbReference type="AlphaFoldDB" id="A0A7S1RN93"/>
<protein>
    <recommendedName>
        <fullName evidence="3 7">6,7-dimethyl-8-ribityllumazine synthase</fullName>
        <shortName evidence="7">DMRL synthase</shortName>
        <ecNumber evidence="3 7">2.5.1.78</ecNumber>
    </recommendedName>
</protein>
<keyword evidence="4 7" id="KW-0686">Riboflavin biosynthesis</keyword>
<dbReference type="Gene3D" id="3.40.50.960">
    <property type="entry name" value="Lumazine/riboflavin synthase"/>
    <property type="match status" value="2"/>
</dbReference>
<feature type="compositionally biased region" description="Polar residues" evidence="8">
    <location>
        <begin position="14"/>
        <end position="24"/>
    </location>
</feature>
<evidence type="ECO:0000256" key="7">
    <source>
        <dbReference type="RuleBase" id="RU003795"/>
    </source>
</evidence>
<evidence type="ECO:0000256" key="4">
    <source>
        <dbReference type="ARBA" id="ARBA00022619"/>
    </source>
</evidence>
<dbReference type="InterPro" id="IPR034964">
    <property type="entry name" value="LS"/>
</dbReference>
<dbReference type="InterPro" id="IPR002180">
    <property type="entry name" value="LS/RS"/>
</dbReference>
<evidence type="ECO:0000313" key="9">
    <source>
        <dbReference type="EMBL" id="CAD9170801.1"/>
    </source>
</evidence>
<comment type="function">
    <text evidence="7">Catalyzes the formation of 6,7-dimethyl-8-ribityllumazine by condensation of 5-amino-6-(D-ribitylamino)uracil with 3,4-dihydroxy-2-butanone 4-phosphate. This is the penultimate step in the biosynthesis of riboflavin.</text>
</comment>
<reference evidence="9" key="1">
    <citation type="submission" date="2021-01" db="EMBL/GenBank/DDBJ databases">
        <authorList>
            <person name="Corre E."/>
            <person name="Pelletier E."/>
            <person name="Niang G."/>
            <person name="Scheremetjew M."/>
            <person name="Finn R."/>
            <person name="Kale V."/>
            <person name="Holt S."/>
            <person name="Cochrane G."/>
            <person name="Meng A."/>
            <person name="Brown T."/>
            <person name="Cohen L."/>
        </authorList>
    </citation>
    <scope>NUCLEOTIDE SEQUENCE</scope>
    <source>
        <strain evidence="9">OF101</strain>
    </source>
</reference>